<protein>
    <submittedName>
        <fullName evidence="4">Uncharacterized protein</fullName>
    </submittedName>
</protein>
<dbReference type="EMBL" id="MIKF01000070">
    <property type="protein sequence ID" value="RTE79654.1"/>
    <property type="molecule type" value="Genomic_DNA"/>
</dbReference>
<evidence type="ECO:0000256" key="3">
    <source>
        <dbReference type="SAM" id="Phobius"/>
    </source>
</evidence>
<feature type="transmembrane region" description="Helical" evidence="3">
    <location>
        <begin position="553"/>
        <end position="576"/>
    </location>
</feature>
<accession>A0A430LVB8</accession>
<keyword evidence="3" id="KW-0472">Membrane</keyword>
<dbReference type="Proteomes" id="UP000287124">
    <property type="component" value="Unassembled WGS sequence"/>
</dbReference>
<evidence type="ECO:0000256" key="2">
    <source>
        <dbReference type="SAM" id="MobiDB-lite"/>
    </source>
</evidence>
<feature type="compositionally biased region" description="Basic and acidic residues" evidence="2">
    <location>
        <begin position="1"/>
        <end position="14"/>
    </location>
</feature>
<keyword evidence="5" id="KW-1185">Reference proteome</keyword>
<sequence>MPPNPEGERRRENDEAQNPRNPPNRPAFRAYFERIERWKTATLEWVSEPDEWKKRLTKTIKISPKVENKPFLEVLGGNGIESDAIPCFIQPSRSSARWSRRVSRIERFCEGGTYVLQDAIPGGPEISEFSGTPEPEAWVSDRNWVEEGFVGDHPNYPRILDNKTLHLVLLKKRFPEDSQGDAVGPPRRIYIKNPNGASVVAMIKTTPVSQVEGFRHLFADYITVTPEPKFMLRMSTWWGGCFVISFNVPYYGISTQELQDCRDISNDGSNDGQRLRNRYNLDFLHLKDYETSNYERSSFHDHAILHEAVYSLTVTGKSDKYWTAACLDDHVFDEESNLESDEETLELDGKSDPIIHQAVLEAEGDLTKSPRSYAIAALKMALDKIVEHHVNILDWFKASFSLHTSEAQSKIPTKEMNTWLEKFPRTLSHVTYSTANMVTKLDYFLTEDVIFSRDGLPQGVLWQSLQYDPNALQSLLEIQQHRNQLRDIAGELRQLTLACKEVRRQRQTDNEGEQQIITGRVYRAAIAAFGFAILNTVAQLYSAKPSNDEPGSWPSYVAMVVFCILMGVVIAVYLFWQQVRQWFGRLVAFLPERPRALPDRP</sequence>
<evidence type="ECO:0000256" key="1">
    <source>
        <dbReference type="SAM" id="Coils"/>
    </source>
</evidence>
<keyword evidence="1" id="KW-0175">Coiled coil</keyword>
<feature type="region of interest" description="Disordered" evidence="2">
    <location>
        <begin position="1"/>
        <end position="26"/>
    </location>
</feature>
<reference evidence="4 5" key="1">
    <citation type="submission" date="2017-06" db="EMBL/GenBank/DDBJ databases">
        <title>Comparative genomic analysis of Ambrosia Fusariam Clade fungi.</title>
        <authorList>
            <person name="Stajich J.E."/>
            <person name="Carrillo J."/>
            <person name="Kijimoto T."/>
            <person name="Eskalen A."/>
            <person name="O'Donnell K."/>
            <person name="Kasson M."/>
        </authorList>
    </citation>
    <scope>NUCLEOTIDE SEQUENCE [LARGE SCALE GENOMIC DNA]</scope>
    <source>
        <strain evidence="4 5">UCR1854</strain>
    </source>
</reference>
<comment type="caution">
    <text evidence="4">The sequence shown here is derived from an EMBL/GenBank/DDBJ whole genome shotgun (WGS) entry which is preliminary data.</text>
</comment>
<feature type="coiled-coil region" evidence="1">
    <location>
        <begin position="478"/>
        <end position="505"/>
    </location>
</feature>
<organism evidence="4 5">
    <name type="scientific">Fusarium euwallaceae</name>
    <dbReference type="NCBI Taxonomy" id="1147111"/>
    <lineage>
        <taxon>Eukaryota</taxon>
        <taxon>Fungi</taxon>
        <taxon>Dikarya</taxon>
        <taxon>Ascomycota</taxon>
        <taxon>Pezizomycotina</taxon>
        <taxon>Sordariomycetes</taxon>
        <taxon>Hypocreomycetidae</taxon>
        <taxon>Hypocreales</taxon>
        <taxon>Nectriaceae</taxon>
        <taxon>Fusarium</taxon>
        <taxon>Fusarium solani species complex</taxon>
    </lineage>
</organism>
<evidence type="ECO:0000313" key="5">
    <source>
        <dbReference type="Proteomes" id="UP000287124"/>
    </source>
</evidence>
<keyword evidence="3" id="KW-1133">Transmembrane helix</keyword>
<proteinExistence type="predicted"/>
<gene>
    <name evidence="4" type="ORF">BHE90_005831</name>
</gene>
<name>A0A430LVB8_9HYPO</name>
<evidence type="ECO:0000313" key="4">
    <source>
        <dbReference type="EMBL" id="RTE79654.1"/>
    </source>
</evidence>
<dbReference type="AlphaFoldDB" id="A0A430LVB8"/>
<keyword evidence="3" id="KW-0812">Transmembrane</keyword>
<feature type="transmembrane region" description="Helical" evidence="3">
    <location>
        <begin position="521"/>
        <end position="541"/>
    </location>
</feature>